<evidence type="ECO:0000256" key="1">
    <source>
        <dbReference type="SAM" id="SignalP"/>
    </source>
</evidence>
<organism evidence="3 4">
    <name type="scientific">Deinococcus budaensis</name>
    <dbReference type="NCBI Taxonomy" id="1665626"/>
    <lineage>
        <taxon>Bacteria</taxon>
        <taxon>Thermotogati</taxon>
        <taxon>Deinococcota</taxon>
        <taxon>Deinococci</taxon>
        <taxon>Deinococcales</taxon>
        <taxon>Deinococcaceae</taxon>
        <taxon>Deinococcus</taxon>
    </lineage>
</organism>
<accession>A0A7W8GEZ9</accession>
<dbReference type="AlphaFoldDB" id="A0A7W8GEZ9"/>
<dbReference type="PROSITE" id="PS51782">
    <property type="entry name" value="LYSM"/>
    <property type="match status" value="1"/>
</dbReference>
<feature type="signal peptide" evidence="1">
    <location>
        <begin position="1"/>
        <end position="33"/>
    </location>
</feature>
<feature type="chain" id="PRO_5030993819" evidence="1">
    <location>
        <begin position="34"/>
        <end position="369"/>
    </location>
</feature>
<dbReference type="SUPFAM" id="SSF51261">
    <property type="entry name" value="Duplicated hybrid motif"/>
    <property type="match status" value="1"/>
</dbReference>
<dbReference type="Gene3D" id="2.70.70.10">
    <property type="entry name" value="Glucose Permease (Domain IIA)"/>
    <property type="match status" value="1"/>
</dbReference>
<dbReference type="CDD" id="cd00118">
    <property type="entry name" value="LysM"/>
    <property type="match status" value="1"/>
</dbReference>
<dbReference type="InterPro" id="IPR050570">
    <property type="entry name" value="Cell_wall_metabolism_enzyme"/>
</dbReference>
<name>A0A7W8GEZ9_9DEIO</name>
<comment type="caution">
    <text evidence="3">The sequence shown here is derived from an EMBL/GenBank/DDBJ whole genome shotgun (WGS) entry which is preliminary data.</text>
</comment>
<gene>
    <name evidence="3" type="ORF">HNQ09_001778</name>
</gene>
<keyword evidence="3" id="KW-0378">Hydrolase</keyword>
<sequence>MNHTVIPQPPLSTRKTAHSCRVLLLVAALLAGAADAYTVRPGDTLYRLAQVHGTTVTELVRLNGLTGTGLEVGQFLRLPGEGPALGTAASAPTTPADLSSGISGVTVTAPVTLRMGDAFVLRLNGPRAGQATVRFPSEVGEDVRLPAERLSPVAVGSEYLVLGRAVLGKSTPLEYEVQVGQEVARGRIPVTGLAQPLQRLNLPRSVASKLEDPARKAEDAAVERAYARRTAQAWSQPFQPAAKVRAQSSAFGQPRTYVAGGPVGYHYGTDYLAPAGTPVTAVNAGTVVVAGMYPVRGGLVVIDHGAGVTSMYFHQRAVTVKVGQQVTRGQKVGEVGSTGLSTGAHLHLEMRVRGEGTDPAGWMNRLWPK</sequence>
<proteinExistence type="predicted"/>
<feature type="domain" description="LysM" evidence="2">
    <location>
        <begin position="35"/>
        <end position="78"/>
    </location>
</feature>
<protein>
    <submittedName>
        <fullName evidence="3">Murein DD-endopeptidase MepM/ murein hydrolase activator NlpD</fullName>
    </submittedName>
</protein>
<dbReference type="RefSeq" id="WP_184028040.1">
    <property type="nucleotide sequence ID" value="NZ_JACHFN010000005.1"/>
</dbReference>
<keyword evidence="1" id="KW-0732">Signal</keyword>
<dbReference type="Pfam" id="PF01476">
    <property type="entry name" value="LysM"/>
    <property type="match status" value="1"/>
</dbReference>
<evidence type="ECO:0000313" key="4">
    <source>
        <dbReference type="Proteomes" id="UP000525389"/>
    </source>
</evidence>
<dbReference type="CDD" id="cd12797">
    <property type="entry name" value="M23_peptidase"/>
    <property type="match status" value="1"/>
</dbReference>
<dbReference type="Gene3D" id="3.10.350.10">
    <property type="entry name" value="LysM domain"/>
    <property type="match status" value="1"/>
</dbReference>
<dbReference type="GO" id="GO:0004222">
    <property type="term" value="F:metalloendopeptidase activity"/>
    <property type="evidence" value="ECO:0007669"/>
    <property type="project" value="TreeGrafter"/>
</dbReference>
<dbReference type="PANTHER" id="PTHR21666:SF287">
    <property type="entry name" value="CYTOPLASMIC MEMBRANE PROTEIN"/>
    <property type="match status" value="1"/>
</dbReference>
<dbReference type="InterPro" id="IPR016047">
    <property type="entry name" value="M23ase_b-sheet_dom"/>
</dbReference>
<dbReference type="EMBL" id="JACHFN010000005">
    <property type="protein sequence ID" value="MBB5234340.1"/>
    <property type="molecule type" value="Genomic_DNA"/>
</dbReference>
<dbReference type="SUPFAM" id="SSF54106">
    <property type="entry name" value="LysM domain"/>
    <property type="match status" value="1"/>
</dbReference>
<dbReference type="InterPro" id="IPR011055">
    <property type="entry name" value="Dup_hybrid_motif"/>
</dbReference>
<dbReference type="Pfam" id="PF01551">
    <property type="entry name" value="Peptidase_M23"/>
    <property type="match status" value="1"/>
</dbReference>
<dbReference type="InterPro" id="IPR018392">
    <property type="entry name" value="LysM"/>
</dbReference>
<evidence type="ECO:0000313" key="3">
    <source>
        <dbReference type="EMBL" id="MBB5234340.1"/>
    </source>
</evidence>
<dbReference type="InterPro" id="IPR036779">
    <property type="entry name" value="LysM_dom_sf"/>
</dbReference>
<keyword evidence="4" id="KW-1185">Reference proteome</keyword>
<dbReference type="Proteomes" id="UP000525389">
    <property type="component" value="Unassembled WGS sequence"/>
</dbReference>
<reference evidence="3 4" key="1">
    <citation type="submission" date="2020-08" db="EMBL/GenBank/DDBJ databases">
        <title>Genomic Encyclopedia of Type Strains, Phase IV (KMG-IV): sequencing the most valuable type-strain genomes for metagenomic binning, comparative biology and taxonomic classification.</title>
        <authorList>
            <person name="Goeker M."/>
        </authorList>
    </citation>
    <scope>NUCLEOTIDE SEQUENCE [LARGE SCALE GENOMIC DNA]</scope>
    <source>
        <strain evidence="3 4">DSM 101791</strain>
    </source>
</reference>
<dbReference type="SMART" id="SM00257">
    <property type="entry name" value="LysM"/>
    <property type="match status" value="1"/>
</dbReference>
<evidence type="ECO:0000259" key="2">
    <source>
        <dbReference type="PROSITE" id="PS51782"/>
    </source>
</evidence>
<dbReference type="PANTHER" id="PTHR21666">
    <property type="entry name" value="PEPTIDASE-RELATED"/>
    <property type="match status" value="1"/>
</dbReference>